<dbReference type="PANTHER" id="PTHR14995">
    <property type="entry name" value="AMNIONLESS"/>
    <property type="match status" value="1"/>
</dbReference>
<keyword evidence="3" id="KW-0813">Transport</keyword>
<dbReference type="STRING" id="7168.A0A182MYT0"/>
<evidence type="ECO:0000256" key="3">
    <source>
        <dbReference type="ARBA" id="ARBA00022448"/>
    </source>
</evidence>
<reference evidence="11" key="2">
    <citation type="submission" date="2020-05" db="UniProtKB">
        <authorList>
            <consortium name="EnsemblMetazoa"/>
        </authorList>
    </citation>
    <scope>IDENTIFICATION</scope>
    <source>
        <strain evidence="11">WRAIR2</strain>
    </source>
</reference>
<keyword evidence="12" id="KW-1185">Reference proteome</keyword>
<protein>
    <recommendedName>
        <fullName evidence="2">Protein amnionless</fullName>
    </recommendedName>
</protein>
<dbReference type="AlphaFoldDB" id="A0A182MYT0"/>
<evidence type="ECO:0000256" key="5">
    <source>
        <dbReference type="ARBA" id="ARBA00022692"/>
    </source>
</evidence>
<name>A0A182MYT0_9DIPT</name>
<evidence type="ECO:0000256" key="10">
    <source>
        <dbReference type="SAM" id="Phobius"/>
    </source>
</evidence>
<dbReference type="GO" id="GO:0030139">
    <property type="term" value="C:endocytic vesicle"/>
    <property type="evidence" value="ECO:0007669"/>
    <property type="project" value="TreeGrafter"/>
</dbReference>
<dbReference type="GO" id="GO:0006898">
    <property type="term" value="P:receptor-mediated endocytosis"/>
    <property type="evidence" value="ECO:0007669"/>
    <property type="project" value="TreeGrafter"/>
</dbReference>
<keyword evidence="5 10" id="KW-0812">Transmembrane</keyword>
<dbReference type="Pfam" id="PF14828">
    <property type="entry name" value="Amnionless"/>
    <property type="match status" value="1"/>
</dbReference>
<keyword evidence="6" id="KW-0732">Signal</keyword>
<accession>A0A182MYT0</accession>
<dbReference type="VEuPathDB" id="VectorBase:ADIR000535"/>
<keyword evidence="8 10" id="KW-1133">Transmembrane helix</keyword>
<comment type="subcellular location">
    <subcellularLocation>
        <location evidence="1">Cell membrane</location>
        <topology evidence="1">Single-pass type I membrane protein</topology>
    </subcellularLocation>
</comment>
<dbReference type="GO" id="GO:0016324">
    <property type="term" value="C:apical plasma membrane"/>
    <property type="evidence" value="ECO:0007669"/>
    <property type="project" value="TreeGrafter"/>
</dbReference>
<evidence type="ECO:0000256" key="7">
    <source>
        <dbReference type="ARBA" id="ARBA00022927"/>
    </source>
</evidence>
<dbReference type="EnsemblMetazoa" id="ADIR000535-RA">
    <property type="protein sequence ID" value="ADIR000535-PA"/>
    <property type="gene ID" value="ADIR000535"/>
</dbReference>
<evidence type="ECO:0000256" key="6">
    <source>
        <dbReference type="ARBA" id="ARBA00022729"/>
    </source>
</evidence>
<dbReference type="InterPro" id="IPR026112">
    <property type="entry name" value="AMN"/>
</dbReference>
<evidence type="ECO:0000256" key="8">
    <source>
        <dbReference type="ARBA" id="ARBA00022989"/>
    </source>
</evidence>
<evidence type="ECO:0000313" key="12">
    <source>
        <dbReference type="Proteomes" id="UP000075884"/>
    </source>
</evidence>
<evidence type="ECO:0000256" key="2">
    <source>
        <dbReference type="ARBA" id="ARBA00021200"/>
    </source>
</evidence>
<evidence type="ECO:0000256" key="4">
    <source>
        <dbReference type="ARBA" id="ARBA00022475"/>
    </source>
</evidence>
<sequence>MEASVGASVVTIVLLFAAHPIWATKIWHPSLHFMDPSNWAHSDIPFPGQTIVFPRKLNALVGLPEGILTTSSIILPQQGALLLPDHTFSLNIVSVEIPAIAVAVFKAPGRTPYYAGNNWASYDEVRAHRQLPNDAVPHSERVPCQYEAAVFEVDKGIPKPVDMQYHESIEVGNVRFGGTIEGVENFQSFILSELGQFMFYNAEDTLIRQGKCTNAEKCPCQEERQMDAICSNTDCVTPHCLSPIRPSGHCCPICGSMFRMNMASFPRAFNLQSFTDKLSRKITSAEVEDVDVEYHVGIDRWAGANVIQLIIVDKGEYGERSIRMMNSLQPFFEKQFSSGFHITHAGQPHTPFEGGQLLGFVLFTMIAVSAFFSVLYAYHYDDTLFPRLRAAIRNRQFFTTPFVFARFDPNSEADGLSVDVNFGSGIQAVDEERADAVAIVDAENATSFNNPMYEKSAHKVDPAAEAFDDVELRIK</sequence>
<feature type="transmembrane region" description="Helical" evidence="10">
    <location>
        <begin position="357"/>
        <end position="378"/>
    </location>
</feature>
<evidence type="ECO:0000256" key="9">
    <source>
        <dbReference type="ARBA" id="ARBA00023136"/>
    </source>
</evidence>
<evidence type="ECO:0000256" key="1">
    <source>
        <dbReference type="ARBA" id="ARBA00004251"/>
    </source>
</evidence>
<proteinExistence type="predicted"/>
<reference evidence="12" key="1">
    <citation type="submission" date="2013-03" db="EMBL/GenBank/DDBJ databases">
        <title>The Genome Sequence of Anopheles dirus WRAIR2.</title>
        <authorList>
            <consortium name="The Broad Institute Genomics Platform"/>
            <person name="Neafsey D.E."/>
            <person name="Walton C."/>
            <person name="Walker B."/>
            <person name="Young S.K."/>
            <person name="Zeng Q."/>
            <person name="Gargeya S."/>
            <person name="Fitzgerald M."/>
            <person name="Haas B."/>
            <person name="Abouelleil A."/>
            <person name="Allen A.W."/>
            <person name="Alvarado L."/>
            <person name="Arachchi H.M."/>
            <person name="Berlin A.M."/>
            <person name="Chapman S.B."/>
            <person name="Gainer-Dewar J."/>
            <person name="Goldberg J."/>
            <person name="Griggs A."/>
            <person name="Gujja S."/>
            <person name="Hansen M."/>
            <person name="Howarth C."/>
            <person name="Imamovic A."/>
            <person name="Ireland A."/>
            <person name="Larimer J."/>
            <person name="McCowan C."/>
            <person name="Murphy C."/>
            <person name="Pearson M."/>
            <person name="Poon T.W."/>
            <person name="Priest M."/>
            <person name="Roberts A."/>
            <person name="Saif S."/>
            <person name="Shea T."/>
            <person name="Sisk P."/>
            <person name="Sykes S."/>
            <person name="Wortman J."/>
            <person name="Nusbaum C."/>
            <person name="Birren B."/>
        </authorList>
    </citation>
    <scope>NUCLEOTIDE SEQUENCE [LARGE SCALE GENOMIC DNA]</scope>
    <source>
        <strain evidence="12">WRAIR2</strain>
    </source>
</reference>
<dbReference type="Proteomes" id="UP000075884">
    <property type="component" value="Unassembled WGS sequence"/>
</dbReference>
<dbReference type="PANTHER" id="PTHR14995:SF2">
    <property type="entry name" value="PROTEIN AMNIONLESS"/>
    <property type="match status" value="1"/>
</dbReference>
<dbReference type="GO" id="GO:0015031">
    <property type="term" value="P:protein transport"/>
    <property type="evidence" value="ECO:0007669"/>
    <property type="project" value="UniProtKB-KW"/>
</dbReference>
<keyword evidence="9 10" id="KW-0472">Membrane</keyword>
<organism evidence="11 12">
    <name type="scientific">Anopheles dirus</name>
    <dbReference type="NCBI Taxonomy" id="7168"/>
    <lineage>
        <taxon>Eukaryota</taxon>
        <taxon>Metazoa</taxon>
        <taxon>Ecdysozoa</taxon>
        <taxon>Arthropoda</taxon>
        <taxon>Hexapoda</taxon>
        <taxon>Insecta</taxon>
        <taxon>Pterygota</taxon>
        <taxon>Neoptera</taxon>
        <taxon>Endopterygota</taxon>
        <taxon>Diptera</taxon>
        <taxon>Nematocera</taxon>
        <taxon>Culicoidea</taxon>
        <taxon>Culicidae</taxon>
        <taxon>Anophelinae</taxon>
        <taxon>Anopheles</taxon>
    </lineage>
</organism>
<keyword evidence="4" id="KW-1003">Cell membrane</keyword>
<evidence type="ECO:0000313" key="11">
    <source>
        <dbReference type="EnsemblMetazoa" id="ADIR000535-PA"/>
    </source>
</evidence>
<keyword evidence="7" id="KW-0653">Protein transport</keyword>